<dbReference type="STRING" id="37992.A0A4Z0YDY6"/>
<dbReference type="InterPro" id="IPR000073">
    <property type="entry name" value="AB_hydrolase_1"/>
</dbReference>
<dbReference type="AlphaFoldDB" id="A0A4Z0YDY6"/>
<reference evidence="3 4" key="1">
    <citation type="submission" date="2019-03" db="EMBL/GenBank/DDBJ databases">
        <title>Draft genome sequence of Xylaria hypoxylon DSM 108379, a ubiquitous saprotrophic-parasitic fungi on hardwood.</title>
        <authorList>
            <person name="Buettner E."/>
            <person name="Leonhardt S."/>
            <person name="Gebauer A.M."/>
            <person name="Liers C."/>
            <person name="Hofrichter M."/>
            <person name="Kellner H."/>
        </authorList>
    </citation>
    <scope>NUCLEOTIDE SEQUENCE [LARGE SCALE GENOMIC DNA]</scope>
    <source>
        <strain evidence="3 4">DSM 108379</strain>
    </source>
</reference>
<protein>
    <recommendedName>
        <fullName evidence="2">AB hydrolase-1 domain-containing protein</fullName>
    </recommendedName>
</protein>
<dbReference type="EMBL" id="SKBN01000173">
    <property type="protein sequence ID" value="TGJ81357.1"/>
    <property type="molecule type" value="Genomic_DNA"/>
</dbReference>
<proteinExistence type="predicted"/>
<comment type="caution">
    <text evidence="3">The sequence shown here is derived from an EMBL/GenBank/DDBJ whole genome shotgun (WGS) entry which is preliminary data.</text>
</comment>
<gene>
    <name evidence="3" type="ORF">E0Z10_g7408</name>
</gene>
<feature type="region of interest" description="Disordered" evidence="1">
    <location>
        <begin position="190"/>
        <end position="224"/>
    </location>
</feature>
<dbReference type="PANTHER" id="PTHR43433:SF5">
    <property type="entry name" value="AB HYDROLASE-1 DOMAIN-CONTAINING PROTEIN"/>
    <property type="match status" value="1"/>
</dbReference>
<feature type="compositionally biased region" description="Polar residues" evidence="1">
    <location>
        <begin position="214"/>
        <end position="223"/>
    </location>
</feature>
<feature type="domain" description="AB hydrolase-1" evidence="2">
    <location>
        <begin position="55"/>
        <end position="278"/>
    </location>
</feature>
<accession>A0A4Z0YDY6</accession>
<dbReference type="OrthoDB" id="190201at2759"/>
<dbReference type="InterPro" id="IPR029058">
    <property type="entry name" value="AB_hydrolase_fold"/>
</dbReference>
<evidence type="ECO:0000259" key="2">
    <source>
        <dbReference type="Pfam" id="PF00561"/>
    </source>
</evidence>
<dbReference type="Proteomes" id="UP000297716">
    <property type="component" value="Unassembled WGS sequence"/>
</dbReference>
<evidence type="ECO:0000313" key="3">
    <source>
        <dbReference type="EMBL" id="TGJ81357.1"/>
    </source>
</evidence>
<dbReference type="InterPro" id="IPR050471">
    <property type="entry name" value="AB_hydrolase"/>
</dbReference>
<dbReference type="Gene3D" id="3.40.50.1820">
    <property type="entry name" value="alpha/beta hydrolase"/>
    <property type="match status" value="1"/>
</dbReference>
<evidence type="ECO:0000313" key="4">
    <source>
        <dbReference type="Proteomes" id="UP000297716"/>
    </source>
</evidence>
<organism evidence="3 4">
    <name type="scientific">Xylaria hypoxylon</name>
    <dbReference type="NCBI Taxonomy" id="37992"/>
    <lineage>
        <taxon>Eukaryota</taxon>
        <taxon>Fungi</taxon>
        <taxon>Dikarya</taxon>
        <taxon>Ascomycota</taxon>
        <taxon>Pezizomycotina</taxon>
        <taxon>Sordariomycetes</taxon>
        <taxon>Xylariomycetidae</taxon>
        <taxon>Xylariales</taxon>
        <taxon>Xylariaceae</taxon>
        <taxon>Xylaria</taxon>
    </lineage>
</organism>
<sequence>MAEDLFVSLPSGCRICYQTFGNPSDSAIFIIGGHSAAMTQKTDGLVALLSPPDNPHFIIRYDHRDTGRSTSFTKPPDDSPVYTLGDMADDAVGLIEHLKLEGFHLVGASLGGPLAWQVAARLPGLTRSLALAVTSPVGRQQNPNDGLPPLNLEGQWLLGEAFSAPEDLDDDEAWIQSYISMDLALAVRPPTEAEKAESRRESEVTYRRERESGTMWTKQNHSEASGARWPRELLKQVRCPTVVIHAAKDQIFPMEHAEALRDDVEGATLVVLEDCGHEFPHRIRHQLADTILANVREGEAKTVKK</sequence>
<dbReference type="GO" id="GO:0046503">
    <property type="term" value="P:glycerolipid catabolic process"/>
    <property type="evidence" value="ECO:0007669"/>
    <property type="project" value="TreeGrafter"/>
</dbReference>
<name>A0A4Z0YDY6_9PEZI</name>
<dbReference type="Pfam" id="PF00561">
    <property type="entry name" value="Abhydrolase_1"/>
    <property type="match status" value="1"/>
</dbReference>
<evidence type="ECO:0000256" key="1">
    <source>
        <dbReference type="SAM" id="MobiDB-lite"/>
    </source>
</evidence>
<dbReference type="GO" id="GO:0004806">
    <property type="term" value="F:triacylglycerol lipase activity"/>
    <property type="evidence" value="ECO:0007669"/>
    <property type="project" value="TreeGrafter"/>
</dbReference>
<dbReference type="SUPFAM" id="SSF53474">
    <property type="entry name" value="alpha/beta-Hydrolases"/>
    <property type="match status" value="1"/>
</dbReference>
<keyword evidence="4" id="KW-1185">Reference proteome</keyword>
<dbReference type="PANTHER" id="PTHR43433">
    <property type="entry name" value="HYDROLASE, ALPHA/BETA FOLD FAMILY PROTEIN"/>
    <property type="match status" value="1"/>
</dbReference>
<feature type="compositionally biased region" description="Basic and acidic residues" evidence="1">
    <location>
        <begin position="191"/>
        <end position="212"/>
    </location>
</feature>